<dbReference type="Pfam" id="PF10776">
    <property type="entry name" value="DUF2600"/>
    <property type="match status" value="1"/>
</dbReference>
<evidence type="ECO:0000313" key="2">
    <source>
        <dbReference type="Proteomes" id="UP000014155"/>
    </source>
</evidence>
<protein>
    <recommendedName>
        <fullName evidence="3">Tetraprenyl-beta-curcumene synthase</fullName>
    </recommendedName>
</protein>
<reference evidence="1 2" key="1">
    <citation type="journal article" date="2013" name="Genome Announc.">
        <title>Draft Genome Sequence of the Cellulolytic, Mesophilic, Anaerobic Bacterium Clostridium termitidis Strain CT1112 (DSM 5398).</title>
        <authorList>
            <person name="Lal S."/>
            <person name="Ramachandran U."/>
            <person name="Zhang X."/>
            <person name="Munir R."/>
            <person name="Sparling R."/>
            <person name="Levin D.B."/>
        </authorList>
    </citation>
    <scope>NUCLEOTIDE SEQUENCE [LARGE SCALE GENOMIC DNA]</scope>
    <source>
        <strain evidence="1 2">CT1112</strain>
    </source>
</reference>
<gene>
    <name evidence="1" type="ORF">CTER_4325</name>
</gene>
<sequence length="352" mass="40624">MISFIRSLKYSNKYKNYIYPIVEKRGKENWGYTKRIRKLSIKSNAREALEKNRFDSAVSSICMLYPNVDIPMAADVITSFQAILQYLNTICMHSSTSTEPFLRLIFSSLKDALNLRNDSYEQYFTFFPSKDDSGYLTILVEKCRQKIRTLPSYDVIRDQLSAFLALFIDLQITKFSSDDNAKEVNLTNWSSAHGQKYPELSGWEFCMAVDSTLSIQLLLALATDPDLTEQKAESFNISFFPWICCIHKILEGYINYNDDLSSGNINYDFYYENLKEYENRIIFLMKKALRMKASNPKLVRSTVKLLLSIYITHPKANEGMNAITSKALLKAGGRGMFFYSTAVNLLRAKKYF</sequence>
<name>S0FGA8_RUMCE</name>
<evidence type="ECO:0008006" key="3">
    <source>
        <dbReference type="Google" id="ProtNLM"/>
    </source>
</evidence>
<accession>S0FGA8</accession>
<organism evidence="1 2">
    <name type="scientific">Ruminiclostridium cellobioparum subsp. termitidis CT1112</name>
    <dbReference type="NCBI Taxonomy" id="1195236"/>
    <lineage>
        <taxon>Bacteria</taxon>
        <taxon>Bacillati</taxon>
        <taxon>Bacillota</taxon>
        <taxon>Clostridia</taxon>
        <taxon>Eubacteriales</taxon>
        <taxon>Oscillospiraceae</taxon>
        <taxon>Ruminiclostridium</taxon>
    </lineage>
</organism>
<dbReference type="STRING" id="1195236.CTER_4325"/>
<evidence type="ECO:0000313" key="1">
    <source>
        <dbReference type="EMBL" id="EMS69997.1"/>
    </source>
</evidence>
<dbReference type="AlphaFoldDB" id="S0FGA8"/>
<dbReference type="PATRIC" id="fig|1195236.3.peg.4504"/>
<dbReference type="eggNOG" id="ENOG502Z812">
    <property type="taxonomic scope" value="Bacteria"/>
</dbReference>
<keyword evidence="2" id="KW-1185">Reference proteome</keyword>
<comment type="caution">
    <text evidence="1">The sequence shown here is derived from an EMBL/GenBank/DDBJ whole genome shotgun (WGS) entry which is preliminary data.</text>
</comment>
<dbReference type="RefSeq" id="WP_004629003.1">
    <property type="nucleotide sequence ID" value="NZ_AORV01000060.1"/>
</dbReference>
<dbReference type="InterPro" id="IPR019712">
    <property type="entry name" value="YtpB-like"/>
</dbReference>
<dbReference type="EMBL" id="AORV01000060">
    <property type="protein sequence ID" value="EMS69997.1"/>
    <property type="molecule type" value="Genomic_DNA"/>
</dbReference>
<dbReference type="Proteomes" id="UP000014155">
    <property type="component" value="Unassembled WGS sequence"/>
</dbReference>
<proteinExistence type="predicted"/>